<evidence type="ECO:0000256" key="4">
    <source>
        <dbReference type="ARBA" id="ARBA00022801"/>
    </source>
</evidence>
<evidence type="ECO:0000256" key="1">
    <source>
        <dbReference type="ARBA" id="ARBA00001968"/>
    </source>
</evidence>
<dbReference type="NCBIfam" id="TIGR00255">
    <property type="entry name" value="YicC/YloC family endoribonuclease"/>
    <property type="match status" value="1"/>
</dbReference>
<name>A0A9D1NNH9_9BACT</name>
<dbReference type="Pfam" id="PF03755">
    <property type="entry name" value="YicC-like_N"/>
    <property type="match status" value="1"/>
</dbReference>
<dbReference type="AlphaFoldDB" id="A0A9D1NNH9"/>
<gene>
    <name evidence="8" type="ORF">IAC79_07455</name>
</gene>
<evidence type="ECO:0000256" key="3">
    <source>
        <dbReference type="ARBA" id="ARBA00022759"/>
    </source>
</evidence>
<keyword evidence="4" id="KW-0378">Hydrolase</keyword>
<comment type="cofactor">
    <cofactor evidence="1">
        <name>a divalent metal cation</name>
        <dbReference type="ChEBI" id="CHEBI:60240"/>
    </cofactor>
</comment>
<evidence type="ECO:0000256" key="2">
    <source>
        <dbReference type="ARBA" id="ARBA00022722"/>
    </source>
</evidence>
<dbReference type="PANTHER" id="PTHR30636:SF3">
    <property type="entry name" value="UPF0701 PROTEIN YICC"/>
    <property type="match status" value="1"/>
</dbReference>
<dbReference type="GO" id="GO:0016787">
    <property type="term" value="F:hydrolase activity"/>
    <property type="evidence" value="ECO:0007669"/>
    <property type="project" value="UniProtKB-KW"/>
</dbReference>
<evidence type="ECO:0000259" key="7">
    <source>
        <dbReference type="Pfam" id="PF08340"/>
    </source>
</evidence>
<reference evidence="8" key="1">
    <citation type="submission" date="2020-10" db="EMBL/GenBank/DDBJ databases">
        <authorList>
            <person name="Gilroy R."/>
        </authorList>
    </citation>
    <scope>NUCLEOTIDE SEQUENCE</scope>
    <source>
        <strain evidence="8">35461</strain>
    </source>
</reference>
<protein>
    <submittedName>
        <fullName evidence="8">YicC family protein</fullName>
    </submittedName>
</protein>
<evidence type="ECO:0000256" key="5">
    <source>
        <dbReference type="ARBA" id="ARBA00035648"/>
    </source>
</evidence>
<evidence type="ECO:0000313" key="8">
    <source>
        <dbReference type="EMBL" id="HIV09931.1"/>
    </source>
</evidence>
<evidence type="ECO:0000313" key="9">
    <source>
        <dbReference type="Proteomes" id="UP000886845"/>
    </source>
</evidence>
<dbReference type="InterPro" id="IPR005229">
    <property type="entry name" value="YicC/YloC-like"/>
</dbReference>
<reference evidence="8" key="2">
    <citation type="journal article" date="2021" name="PeerJ">
        <title>Extensive microbial diversity within the chicken gut microbiome revealed by metagenomics and culture.</title>
        <authorList>
            <person name="Gilroy R."/>
            <person name="Ravi A."/>
            <person name="Getino M."/>
            <person name="Pursley I."/>
            <person name="Horton D.L."/>
            <person name="Alikhan N.F."/>
            <person name="Baker D."/>
            <person name="Gharbi K."/>
            <person name="Hall N."/>
            <person name="Watson M."/>
            <person name="Adriaenssens E.M."/>
            <person name="Foster-Nyarko E."/>
            <person name="Jarju S."/>
            <person name="Secka A."/>
            <person name="Antonio M."/>
            <person name="Oren A."/>
            <person name="Chaudhuri R.R."/>
            <person name="La Ragione R."/>
            <person name="Hildebrand F."/>
            <person name="Pallen M.J."/>
        </authorList>
    </citation>
    <scope>NUCLEOTIDE SEQUENCE</scope>
    <source>
        <strain evidence="8">35461</strain>
    </source>
</reference>
<sequence>MVKSMTGFGRGEATGAGFAVTVELSTVNRKQFDATLWLPKEWLSFEARLQALLRTGIARGALKGSANVRPLSDADAAAALEARFRTVCAAARRLGLQGEPTVSDLAALASAEAEPAPPEPTDAVWETVAAAARAALAQVCAMREAEGARIAADLRGRLEGLRALHAQIAALAPAMPTAWREALRRRLAELLPEGVALDAGTLEREVALFADRCDISEELTRLASHFVHAERLLSGEEPCGRPLDFLCQELNREANTIGSKCAGTEIPRLVIAFKTLLETFREQVQNLE</sequence>
<dbReference type="EMBL" id="DVOR01000234">
    <property type="protein sequence ID" value="HIV09931.1"/>
    <property type="molecule type" value="Genomic_DNA"/>
</dbReference>
<dbReference type="GO" id="GO:0004521">
    <property type="term" value="F:RNA endonuclease activity"/>
    <property type="evidence" value="ECO:0007669"/>
    <property type="project" value="InterPro"/>
</dbReference>
<feature type="domain" description="Endoribonuclease YicC-like C-terminal" evidence="7">
    <location>
        <begin position="169"/>
        <end position="288"/>
    </location>
</feature>
<evidence type="ECO:0000259" key="6">
    <source>
        <dbReference type="Pfam" id="PF03755"/>
    </source>
</evidence>
<comment type="similarity">
    <text evidence="5">Belongs to the YicC/YloC family.</text>
</comment>
<dbReference type="InterPro" id="IPR013551">
    <property type="entry name" value="YicC-like_C"/>
</dbReference>
<keyword evidence="3" id="KW-0255">Endonuclease</keyword>
<dbReference type="PANTHER" id="PTHR30636">
    <property type="entry name" value="UPF0701 PROTEIN YICC"/>
    <property type="match status" value="1"/>
</dbReference>
<dbReference type="InterPro" id="IPR013527">
    <property type="entry name" value="YicC-like_N"/>
</dbReference>
<organism evidence="8 9">
    <name type="scientific">Candidatus Spyradenecus faecavium</name>
    <dbReference type="NCBI Taxonomy" id="2840947"/>
    <lineage>
        <taxon>Bacteria</taxon>
        <taxon>Pseudomonadati</taxon>
        <taxon>Lentisphaerota</taxon>
        <taxon>Lentisphaeria</taxon>
        <taxon>Lentisphaerales</taxon>
        <taxon>Lentisphaeraceae</taxon>
        <taxon>Lentisphaeraceae incertae sedis</taxon>
        <taxon>Candidatus Spyradenecus</taxon>
    </lineage>
</organism>
<feature type="domain" description="Endoribonuclease YicC-like N-terminal" evidence="6">
    <location>
        <begin position="2"/>
        <end position="151"/>
    </location>
</feature>
<dbReference type="Pfam" id="PF08340">
    <property type="entry name" value="YicC-like_C"/>
    <property type="match status" value="1"/>
</dbReference>
<dbReference type="Proteomes" id="UP000886845">
    <property type="component" value="Unassembled WGS sequence"/>
</dbReference>
<proteinExistence type="inferred from homology"/>
<accession>A0A9D1NNH9</accession>
<comment type="caution">
    <text evidence="8">The sequence shown here is derived from an EMBL/GenBank/DDBJ whole genome shotgun (WGS) entry which is preliminary data.</text>
</comment>
<keyword evidence="2" id="KW-0540">Nuclease</keyword>